<reference evidence="2 3" key="1">
    <citation type="submission" date="2013-11" db="EMBL/GenBank/DDBJ databases">
        <title>Draft genome of the bovine lungworm Dictyocaulus viviparus.</title>
        <authorList>
            <person name="Mitreva M."/>
        </authorList>
    </citation>
    <scope>NUCLEOTIDE SEQUENCE [LARGE SCALE GENOMIC DNA]</scope>
    <source>
        <strain evidence="2 3">HannoverDv2000</strain>
    </source>
</reference>
<dbReference type="PANTHER" id="PTHR10151:SF111">
    <property type="entry name" value="CHOLINE-SPECIFIC GLYCEROPHOSPHODIESTER PHOSPHODIESTERASE"/>
    <property type="match status" value="1"/>
</dbReference>
<dbReference type="Gene3D" id="3.40.720.10">
    <property type="entry name" value="Alkaline Phosphatase, subunit A"/>
    <property type="match status" value="1"/>
</dbReference>
<dbReference type="SUPFAM" id="SSF53649">
    <property type="entry name" value="Alkaline phosphatase-like"/>
    <property type="match status" value="1"/>
</dbReference>
<keyword evidence="3" id="KW-1185">Reference proteome</keyword>
<organism evidence="2 3">
    <name type="scientific">Dictyocaulus viviparus</name>
    <name type="common">Bovine lungworm</name>
    <dbReference type="NCBI Taxonomy" id="29172"/>
    <lineage>
        <taxon>Eukaryota</taxon>
        <taxon>Metazoa</taxon>
        <taxon>Ecdysozoa</taxon>
        <taxon>Nematoda</taxon>
        <taxon>Chromadorea</taxon>
        <taxon>Rhabditida</taxon>
        <taxon>Rhabditina</taxon>
        <taxon>Rhabditomorpha</taxon>
        <taxon>Strongyloidea</taxon>
        <taxon>Metastrongylidae</taxon>
        <taxon>Dictyocaulus</taxon>
    </lineage>
</organism>
<sequence length="116" mass="13009">MRELPSIPSASDQIREAKQTSGWDPDASQMRGIFMARGPAFKVDEKIGPIEIVDIYQTLLNILAVEPAHSHNGTWSNVEGMLASGWEERPNSDTYNSVTRSYDITPLIILAFRLLY</sequence>
<evidence type="ECO:0000256" key="1">
    <source>
        <dbReference type="SAM" id="MobiDB-lite"/>
    </source>
</evidence>
<feature type="region of interest" description="Disordered" evidence="1">
    <location>
        <begin position="1"/>
        <end position="26"/>
    </location>
</feature>
<proteinExistence type="predicted"/>
<reference evidence="3" key="2">
    <citation type="journal article" date="2016" name="Sci. Rep.">
        <title>Dictyocaulus viviparus genome, variome and transcriptome elucidate lungworm biology and support future intervention.</title>
        <authorList>
            <person name="McNulty S.N."/>
            <person name="Strube C."/>
            <person name="Rosa B.A."/>
            <person name="Martin J.C."/>
            <person name="Tyagi R."/>
            <person name="Choi Y.J."/>
            <person name="Wang Q."/>
            <person name="Hallsworth Pepin K."/>
            <person name="Zhang X."/>
            <person name="Ozersky P."/>
            <person name="Wilson R.K."/>
            <person name="Sternberg P.W."/>
            <person name="Gasser R.B."/>
            <person name="Mitreva M."/>
        </authorList>
    </citation>
    <scope>NUCLEOTIDE SEQUENCE [LARGE SCALE GENOMIC DNA]</scope>
    <source>
        <strain evidence="3">HannoverDv2000</strain>
    </source>
</reference>
<dbReference type="AlphaFoldDB" id="A0A0D8XFD2"/>
<evidence type="ECO:0000313" key="2">
    <source>
        <dbReference type="EMBL" id="KJH41166.1"/>
    </source>
</evidence>
<evidence type="ECO:0000313" key="3">
    <source>
        <dbReference type="Proteomes" id="UP000053766"/>
    </source>
</evidence>
<dbReference type="STRING" id="29172.A0A0D8XFD2"/>
<dbReference type="PANTHER" id="PTHR10151">
    <property type="entry name" value="ECTONUCLEOTIDE PYROPHOSPHATASE/PHOSPHODIESTERASE"/>
    <property type="match status" value="1"/>
</dbReference>
<gene>
    <name evidence="2" type="ORF">DICVIV_12860</name>
</gene>
<name>A0A0D8XFD2_DICVI</name>
<dbReference type="EMBL" id="KN716887">
    <property type="protein sequence ID" value="KJH41166.1"/>
    <property type="molecule type" value="Genomic_DNA"/>
</dbReference>
<dbReference type="Proteomes" id="UP000053766">
    <property type="component" value="Unassembled WGS sequence"/>
</dbReference>
<dbReference type="OrthoDB" id="415411at2759"/>
<protein>
    <submittedName>
        <fullName evidence="2">Uncharacterized protein</fullName>
    </submittedName>
</protein>
<dbReference type="InterPro" id="IPR017850">
    <property type="entry name" value="Alkaline_phosphatase_core_sf"/>
</dbReference>
<accession>A0A0D8XFD2</accession>